<dbReference type="InterPro" id="IPR004808">
    <property type="entry name" value="AP_endonuc_1"/>
</dbReference>
<dbReference type="InterPro" id="IPR036691">
    <property type="entry name" value="Endo/exonu/phosph_ase_sf"/>
</dbReference>
<dbReference type="EC" id="3.1.-.-" evidence="8"/>
<keyword evidence="2 6" id="KW-0479">Metal-binding</keyword>
<keyword evidence="8" id="KW-0234">DNA repair</keyword>
<evidence type="ECO:0000256" key="9">
    <source>
        <dbReference type="SAM" id="MobiDB-lite"/>
    </source>
</evidence>
<accession>A0AAJ6CMC7</accession>
<keyword evidence="12" id="KW-1185">Reference proteome</keyword>
<evidence type="ECO:0000256" key="7">
    <source>
        <dbReference type="PIRSR" id="PIRSR604808-3"/>
    </source>
</evidence>
<comment type="cofactor">
    <cofactor evidence="6 8">
        <name>Mg(2+)</name>
        <dbReference type="ChEBI" id="CHEBI:18420"/>
    </cofactor>
    <cofactor evidence="6 8">
        <name>Mn(2+)</name>
        <dbReference type="ChEBI" id="CHEBI:29035"/>
    </cofactor>
    <text evidence="6 8">Probably binds two magnesium or manganese ions per subunit.</text>
</comment>
<dbReference type="GO" id="GO:0008081">
    <property type="term" value="F:phosphoric diester hydrolase activity"/>
    <property type="evidence" value="ECO:0007669"/>
    <property type="project" value="TreeGrafter"/>
</dbReference>
<dbReference type="PANTHER" id="PTHR22748">
    <property type="entry name" value="AP ENDONUCLEASE"/>
    <property type="match status" value="1"/>
</dbReference>
<feature type="site" description="Transition state stabilizer" evidence="7">
    <location>
        <position position="161"/>
    </location>
</feature>
<gene>
    <name evidence="11" type="primary">APN2</name>
    <name evidence="11" type="ORF">MARU1_001585</name>
</gene>
<feature type="binding site" evidence="6">
    <location>
        <position position="7"/>
    </location>
    <ligand>
        <name>Mg(2+)</name>
        <dbReference type="ChEBI" id="CHEBI:18420"/>
        <label>1</label>
    </ligand>
</feature>
<evidence type="ECO:0000256" key="5">
    <source>
        <dbReference type="PIRSR" id="PIRSR604808-1"/>
    </source>
</evidence>
<dbReference type="InterPro" id="IPR005135">
    <property type="entry name" value="Endo/exonuclease/phosphatase"/>
</dbReference>
<evidence type="ECO:0000256" key="4">
    <source>
        <dbReference type="ARBA" id="ARBA00022842"/>
    </source>
</evidence>
<dbReference type="EMBL" id="CP119918">
    <property type="protein sequence ID" value="WFD15563.1"/>
    <property type="molecule type" value="Genomic_DNA"/>
</dbReference>
<feature type="active site" evidence="5">
    <location>
        <position position="120"/>
    </location>
</feature>
<feature type="region of interest" description="Disordered" evidence="9">
    <location>
        <begin position="281"/>
        <end position="357"/>
    </location>
</feature>
<name>A0AAJ6CMC7_9BASI</name>
<dbReference type="SUPFAM" id="SSF56219">
    <property type="entry name" value="DNase I-like"/>
    <property type="match status" value="1"/>
</dbReference>
<keyword evidence="3" id="KW-0378">Hydrolase</keyword>
<dbReference type="NCBIfam" id="TIGR00633">
    <property type="entry name" value="xth"/>
    <property type="match status" value="1"/>
</dbReference>
<protein>
    <recommendedName>
        <fullName evidence="8">DNA-(apurinic or apyrimidinic site) endonuclease</fullName>
        <ecNumber evidence="8">3.1.-.-</ecNumber>
    </recommendedName>
</protein>
<feature type="active site" description="Proton donor/acceptor" evidence="5">
    <location>
        <position position="159"/>
    </location>
</feature>
<evidence type="ECO:0000313" key="11">
    <source>
        <dbReference type="EMBL" id="WFD15563.1"/>
    </source>
</evidence>
<dbReference type="PANTHER" id="PTHR22748:SF4">
    <property type="entry name" value="DNA-(APURINIC OR APYRIMIDINIC SITE) ENDONUCLEASE 2"/>
    <property type="match status" value="1"/>
</dbReference>
<feature type="domain" description="Endonuclease/exonuclease/phosphatase" evidence="10">
    <location>
        <begin position="6"/>
        <end position="254"/>
    </location>
</feature>
<evidence type="ECO:0000256" key="1">
    <source>
        <dbReference type="ARBA" id="ARBA00007092"/>
    </source>
</evidence>
<feature type="binding site" evidence="6">
    <location>
        <position position="254"/>
    </location>
    <ligand>
        <name>Mg(2+)</name>
        <dbReference type="ChEBI" id="CHEBI:18420"/>
        <label>1</label>
    </ligand>
</feature>
<evidence type="ECO:0000256" key="6">
    <source>
        <dbReference type="PIRSR" id="PIRSR604808-2"/>
    </source>
</evidence>
<dbReference type="GO" id="GO:0003906">
    <property type="term" value="F:DNA-(apurinic or apyrimidinic site) endonuclease activity"/>
    <property type="evidence" value="ECO:0007669"/>
    <property type="project" value="TreeGrafter"/>
</dbReference>
<proteinExistence type="inferred from homology"/>
<feature type="active site" description="Proton acceptor" evidence="5">
    <location>
        <position position="254"/>
    </location>
</feature>
<keyword evidence="6" id="KW-0464">Manganese</keyword>
<dbReference type="GO" id="GO:0006284">
    <property type="term" value="P:base-excision repair"/>
    <property type="evidence" value="ECO:0007669"/>
    <property type="project" value="TreeGrafter"/>
</dbReference>
<keyword evidence="4 6" id="KW-0460">Magnesium</keyword>
<dbReference type="GO" id="GO:0016829">
    <property type="term" value="F:lyase activity"/>
    <property type="evidence" value="ECO:0007669"/>
    <property type="project" value="UniProtKB-KW"/>
</dbReference>
<feature type="compositionally biased region" description="Pro residues" evidence="9">
    <location>
        <begin position="328"/>
        <end position="345"/>
    </location>
</feature>
<feature type="site" description="Important for catalytic activity" evidence="7">
    <location>
        <position position="228"/>
    </location>
</feature>
<dbReference type="GO" id="GO:0046872">
    <property type="term" value="F:metal ion binding"/>
    <property type="evidence" value="ECO:0007669"/>
    <property type="project" value="UniProtKB-KW"/>
</dbReference>
<dbReference type="AlphaFoldDB" id="A0AAJ6CMC7"/>
<keyword evidence="11" id="KW-0456">Lyase</keyword>
<evidence type="ECO:0000256" key="8">
    <source>
        <dbReference type="RuleBase" id="RU362131"/>
    </source>
</evidence>
<dbReference type="PROSITE" id="PS51435">
    <property type="entry name" value="AP_NUCLEASE_F1_4"/>
    <property type="match status" value="1"/>
</dbReference>
<evidence type="ECO:0000313" key="12">
    <source>
        <dbReference type="Proteomes" id="UP001217582"/>
    </source>
</evidence>
<feature type="binding site" evidence="6">
    <location>
        <position position="159"/>
    </location>
    <ligand>
        <name>Mg(2+)</name>
        <dbReference type="ChEBI" id="CHEBI:18420"/>
        <label>1</label>
    </ligand>
</feature>
<dbReference type="Pfam" id="PF03372">
    <property type="entry name" value="Exo_endo_phos"/>
    <property type="match status" value="1"/>
</dbReference>
<dbReference type="GO" id="GO:0008311">
    <property type="term" value="F:double-stranded DNA 3'-5' DNA exonuclease activity"/>
    <property type="evidence" value="ECO:0007669"/>
    <property type="project" value="TreeGrafter"/>
</dbReference>
<reference evidence="11 12" key="1">
    <citation type="submission" date="2023-03" db="EMBL/GenBank/DDBJ databases">
        <title>Mating type loci evolution in Malassezia.</title>
        <authorList>
            <person name="Coelho M.A."/>
        </authorList>
    </citation>
    <scope>NUCLEOTIDE SEQUENCE [LARGE SCALE GENOMIC DNA]</scope>
    <source>
        <strain evidence="11 12">CBS 13387</strain>
    </source>
</reference>
<feature type="binding site" evidence="6">
    <location>
        <position position="161"/>
    </location>
    <ligand>
        <name>Mg(2+)</name>
        <dbReference type="ChEBI" id="CHEBI:18420"/>
        <label>1</label>
    </ligand>
</feature>
<organism evidence="11 12">
    <name type="scientific">Malassezia arunalokei</name>
    <dbReference type="NCBI Taxonomy" id="1514897"/>
    <lineage>
        <taxon>Eukaryota</taxon>
        <taxon>Fungi</taxon>
        <taxon>Dikarya</taxon>
        <taxon>Basidiomycota</taxon>
        <taxon>Ustilaginomycotina</taxon>
        <taxon>Malasseziomycetes</taxon>
        <taxon>Malasseziales</taxon>
        <taxon>Malasseziaceae</taxon>
        <taxon>Malassezia</taxon>
    </lineage>
</organism>
<sequence>MRLVCWNVNGLRTLRSYAPWDGLPTLEACLEALQADIACFQEVKMTHRQLTYAMCVMEAYDAYYDLHPTKGYAGTATYVRRAACMPRDAQVGVTGLGQDLDAEGRCVVLDCGLFVLFNVYAPNETDAERLPYKMAFYRALEERVSALIEEGREVLVVGDMNVVADALDHCEGAHLPPHAARAWFQQWLAPHGALHDVTRRFHPERKNMYTCWSTQLDARRSNYGSRIDYTLATQGLLRWIRYADIQPHVYGSDHCPIYVDFYDHLDGESLVDVVRPSTEAPRLAASHQHRHQPRLDLWTVKRAPETRASRRPRPRQTKLDGFVRRPLPSSPPPPPPPPLPAPDPHPQTSEWSALFTPRAPPLCTVHREPAISRRVTKPGVNHGRTFWIKP</sequence>
<dbReference type="Gene3D" id="3.60.10.10">
    <property type="entry name" value="Endonuclease/exonuclease/phosphatase"/>
    <property type="match status" value="1"/>
</dbReference>
<evidence type="ECO:0000256" key="3">
    <source>
        <dbReference type="ARBA" id="ARBA00022801"/>
    </source>
</evidence>
<feature type="binding site" evidence="6">
    <location>
        <position position="253"/>
    </location>
    <ligand>
        <name>Mg(2+)</name>
        <dbReference type="ChEBI" id="CHEBI:18420"/>
        <label>1</label>
    </ligand>
</feature>
<feature type="site" description="Interaction with DNA substrate" evidence="7">
    <location>
        <position position="254"/>
    </location>
</feature>
<dbReference type="Proteomes" id="UP001217582">
    <property type="component" value="Chromosome 3"/>
</dbReference>
<evidence type="ECO:0000256" key="2">
    <source>
        <dbReference type="ARBA" id="ARBA00022723"/>
    </source>
</evidence>
<comment type="similarity">
    <text evidence="1 8">Belongs to the DNA repair enzymes AP/ExoA family.</text>
</comment>
<evidence type="ECO:0000259" key="10">
    <source>
        <dbReference type="Pfam" id="PF03372"/>
    </source>
</evidence>
<keyword evidence="8" id="KW-0227">DNA damage</keyword>
<feature type="binding site" evidence="6">
    <location>
        <position position="42"/>
    </location>
    <ligand>
        <name>Mg(2+)</name>
        <dbReference type="ChEBI" id="CHEBI:18420"/>
        <label>1</label>
    </ligand>
</feature>
<dbReference type="GO" id="GO:0005634">
    <property type="term" value="C:nucleus"/>
    <property type="evidence" value="ECO:0007669"/>
    <property type="project" value="TreeGrafter"/>
</dbReference>